<dbReference type="OrthoDB" id="5524117at2"/>
<dbReference type="CDD" id="cd06260">
    <property type="entry name" value="DUF820-like"/>
    <property type="match status" value="1"/>
</dbReference>
<evidence type="ECO:0000313" key="2">
    <source>
        <dbReference type="EMBL" id="KUL30189.1"/>
    </source>
</evidence>
<dbReference type="PANTHER" id="PTHR35400">
    <property type="entry name" value="SLR1083 PROTEIN"/>
    <property type="match status" value="1"/>
</dbReference>
<proteinExistence type="predicted"/>
<dbReference type="AlphaFoldDB" id="A0A117MQG7"/>
<feature type="domain" description="Putative restriction endonuclease" evidence="1">
    <location>
        <begin position="15"/>
        <end position="140"/>
    </location>
</feature>
<dbReference type="PANTHER" id="PTHR35400:SF3">
    <property type="entry name" value="SLL1072 PROTEIN"/>
    <property type="match status" value="1"/>
</dbReference>
<name>A0A117MQG7_9ACTN</name>
<keyword evidence="3" id="KW-1185">Reference proteome</keyword>
<sequence length="196" mass="21522">MTAFDLYPPSGEWTVEDVERFPEDNRRRELVDGSLILRPGQTPTHSIITTHLFAILDQGCPAAFEVIPGIQIRFSETTALVPDLVVVHAGRNPGSVTYFNPEDVVLAVEVLEERSQNLDRFLKPAVYAAAGISCFWRVETGGGIVVQEHHLADPATGYRAAGNHTDRLTVEKPWSIDVPVSTLAPRSLRAATSPRP</sequence>
<evidence type="ECO:0000259" key="1">
    <source>
        <dbReference type="Pfam" id="PF05685"/>
    </source>
</evidence>
<comment type="caution">
    <text evidence="2">The sequence shown here is derived from an EMBL/GenBank/DDBJ whole genome shotgun (WGS) entry which is preliminary data.</text>
</comment>
<dbReference type="EMBL" id="LLZH01000257">
    <property type="protein sequence ID" value="KUL30189.1"/>
    <property type="molecule type" value="Genomic_DNA"/>
</dbReference>
<dbReference type="Gene3D" id="3.90.1570.10">
    <property type="entry name" value="tt1808, chain A"/>
    <property type="match status" value="1"/>
</dbReference>
<protein>
    <recommendedName>
        <fullName evidence="1">Putative restriction endonuclease domain-containing protein</fullName>
    </recommendedName>
</protein>
<dbReference type="Pfam" id="PF05685">
    <property type="entry name" value="Uma2"/>
    <property type="match status" value="1"/>
</dbReference>
<evidence type="ECO:0000313" key="3">
    <source>
        <dbReference type="Proteomes" id="UP000053244"/>
    </source>
</evidence>
<dbReference type="InterPro" id="IPR008538">
    <property type="entry name" value="Uma2"/>
</dbReference>
<dbReference type="SUPFAM" id="SSF52980">
    <property type="entry name" value="Restriction endonuclease-like"/>
    <property type="match status" value="1"/>
</dbReference>
<gene>
    <name evidence="2" type="ORF">ADL15_25015</name>
</gene>
<organism evidence="2 3">
    <name type="scientific">Actinoplanes awajinensis subsp. mycoplanecinus</name>
    <dbReference type="NCBI Taxonomy" id="135947"/>
    <lineage>
        <taxon>Bacteria</taxon>
        <taxon>Bacillati</taxon>
        <taxon>Actinomycetota</taxon>
        <taxon>Actinomycetes</taxon>
        <taxon>Micromonosporales</taxon>
        <taxon>Micromonosporaceae</taxon>
        <taxon>Actinoplanes</taxon>
    </lineage>
</organism>
<dbReference type="RefSeq" id="WP_067696006.1">
    <property type="nucleotide sequence ID" value="NZ_LLZH01000257.1"/>
</dbReference>
<accession>A0A117MQG7</accession>
<reference evidence="2 3" key="1">
    <citation type="submission" date="2015-10" db="EMBL/GenBank/DDBJ databases">
        <authorList>
            <person name="Gilbert D.G."/>
        </authorList>
    </citation>
    <scope>NUCLEOTIDE SEQUENCE [LARGE SCALE GENOMIC DNA]</scope>
    <source>
        <strain evidence="2 3">NRRL B-16712</strain>
    </source>
</reference>
<dbReference type="Proteomes" id="UP000053244">
    <property type="component" value="Unassembled WGS sequence"/>
</dbReference>
<dbReference type="InterPro" id="IPR011335">
    <property type="entry name" value="Restrct_endonuc-II-like"/>
</dbReference>
<dbReference type="InterPro" id="IPR012296">
    <property type="entry name" value="Nuclease_put_TT1808"/>
</dbReference>